<feature type="domain" description="Siphovirus-type tail component RIFT-related" evidence="1">
    <location>
        <begin position="10"/>
        <end position="125"/>
    </location>
</feature>
<feature type="domain" description="Siphovirus-type tail component C-terminal" evidence="2">
    <location>
        <begin position="175"/>
        <end position="280"/>
    </location>
</feature>
<dbReference type="Proteomes" id="UP000273083">
    <property type="component" value="Unassembled WGS sequence"/>
</dbReference>
<reference evidence="3 4" key="1">
    <citation type="submission" date="2018-11" db="EMBL/GenBank/DDBJ databases">
        <title>Genomic Encyclopedia of Type Strains, Phase IV (KMG-IV): sequencing the most valuable type-strain genomes for metagenomic binning, comparative biology and taxonomic classification.</title>
        <authorList>
            <person name="Goeker M."/>
        </authorList>
    </citation>
    <scope>NUCLEOTIDE SEQUENCE [LARGE SCALE GENOMIC DNA]</scope>
    <source>
        <strain evidence="3 4">DSM 26537</strain>
    </source>
</reference>
<comment type="caution">
    <text evidence="3">The sequence shown here is derived from an EMBL/GenBank/DDBJ whole genome shotgun (WGS) entry which is preliminary data.</text>
</comment>
<dbReference type="InterPro" id="IPR008841">
    <property type="entry name" value="Siphovirus-type_tail_N"/>
</dbReference>
<evidence type="ECO:0000259" key="2">
    <source>
        <dbReference type="Pfam" id="PF22768"/>
    </source>
</evidence>
<name>A0A3N1XTA7_9FIRM</name>
<dbReference type="Pfam" id="PF05709">
    <property type="entry name" value="Sipho_tail"/>
    <property type="match status" value="1"/>
</dbReference>
<gene>
    <name evidence="3" type="ORF">EDD66_10535</name>
</gene>
<dbReference type="OrthoDB" id="2079081at2"/>
<accession>A0A3N1XTA7</accession>
<dbReference type="EMBL" id="RJVG01000005">
    <property type="protein sequence ID" value="ROR28097.1"/>
    <property type="molecule type" value="Genomic_DNA"/>
</dbReference>
<dbReference type="Gene3D" id="2.40.30.200">
    <property type="match status" value="1"/>
</dbReference>
<proteinExistence type="predicted"/>
<evidence type="ECO:0000259" key="1">
    <source>
        <dbReference type="Pfam" id="PF05709"/>
    </source>
</evidence>
<protein>
    <submittedName>
        <fullName evidence="3">Tail protein</fullName>
    </submittedName>
</protein>
<organism evidence="3 4">
    <name type="scientific">Mobilisporobacter senegalensis</name>
    <dbReference type="NCBI Taxonomy" id="1329262"/>
    <lineage>
        <taxon>Bacteria</taxon>
        <taxon>Bacillati</taxon>
        <taxon>Bacillota</taxon>
        <taxon>Clostridia</taxon>
        <taxon>Lachnospirales</taxon>
        <taxon>Lachnospiraceae</taxon>
        <taxon>Mobilisporobacter</taxon>
    </lineage>
</organism>
<dbReference type="Pfam" id="PF22768">
    <property type="entry name" value="SPP1_Dit"/>
    <property type="match status" value="1"/>
</dbReference>
<evidence type="ECO:0000313" key="3">
    <source>
        <dbReference type="EMBL" id="ROR28097.1"/>
    </source>
</evidence>
<dbReference type="Gene3D" id="2.60.120.860">
    <property type="match status" value="1"/>
</dbReference>
<dbReference type="AlphaFoldDB" id="A0A3N1XTA7"/>
<keyword evidence="4" id="KW-1185">Reference proteome</keyword>
<dbReference type="InterPro" id="IPR054738">
    <property type="entry name" value="Siphovirus-type_tail_C"/>
</dbReference>
<dbReference type="RefSeq" id="WP_123609285.1">
    <property type="nucleotide sequence ID" value="NZ_RJVG01000005.1"/>
</dbReference>
<evidence type="ECO:0000313" key="4">
    <source>
        <dbReference type="Proteomes" id="UP000273083"/>
    </source>
</evidence>
<sequence>MELTYINTSGESITLNQSRPFFITKIDGTGNIRQTVNTFKAPEQDGAFYVSSTMDMRNITLEGTIIANTPDEAYELRKSFLRLFSPKKSGVIKYRERQIACVIEEAVLSVSTRERIPSFFISLLCPSPFFETLDEVREDLASWNALLEFALEIPEEGLQFGLRQPSQIITVENIGDVPCGCEIIFKATGSVTNPELLHLDTGEYVRILSSMEQGDEFHIFTHFAGKRVRSIIGATESNAFHLLDTGSNFFQLAPGINNLRYDASNNLELLDVSVYYRPQFLGV</sequence>